<evidence type="ECO:0000313" key="4">
    <source>
        <dbReference type="Proteomes" id="UP000000552"/>
    </source>
</evidence>
<feature type="domain" description="T6SS Transcription factor RovC-like DNA binding" evidence="2">
    <location>
        <begin position="30"/>
        <end position="103"/>
    </location>
</feature>
<dbReference type="AlphaFoldDB" id="Q98A87"/>
<reference evidence="3 4" key="1">
    <citation type="journal article" date="2000" name="DNA Res.">
        <title>Complete genome structure of the nitrogen-fixing symbiotic bacterium Mesorhizobium loti.</title>
        <authorList>
            <person name="Kaneko T."/>
            <person name="Nakamura Y."/>
            <person name="Sato S."/>
            <person name="Asamizu E."/>
            <person name="Kato T."/>
            <person name="Sasamoto S."/>
            <person name="Watanabe A."/>
            <person name="Idesawa K."/>
            <person name="Ishikawa A."/>
            <person name="Kawashima K."/>
            <person name="Kimura T."/>
            <person name="Kishida Y."/>
            <person name="Kiyokawa C."/>
            <person name="Kohara M."/>
            <person name="Matsumoto M."/>
            <person name="Matsuno A."/>
            <person name="Mochizuki Y."/>
            <person name="Nakayama S."/>
            <person name="Nakazaki N."/>
            <person name="Shimpo S."/>
            <person name="Sugimoto M."/>
            <person name="Takeuchi C."/>
            <person name="Yamada M."/>
            <person name="Tabata S."/>
        </authorList>
    </citation>
    <scope>NUCLEOTIDE SEQUENCE [LARGE SCALE GENOMIC DNA]</scope>
    <source>
        <strain evidence="4">LMG 29417 / CECT 9101 / MAFF 303099</strain>
    </source>
</reference>
<dbReference type="Proteomes" id="UP000000552">
    <property type="component" value="Chromosome"/>
</dbReference>
<dbReference type="KEGG" id="mlo:mll6105"/>
<feature type="region of interest" description="Disordered" evidence="1">
    <location>
        <begin position="1"/>
        <end position="27"/>
    </location>
</feature>
<dbReference type="EMBL" id="BA000012">
    <property type="protein sequence ID" value="BAB52450.1"/>
    <property type="molecule type" value="Genomic_DNA"/>
</dbReference>
<gene>
    <name evidence="3" type="ordered locus">mll6105</name>
</gene>
<dbReference type="HOGENOM" id="CLU_155900_0_0_5"/>
<protein>
    <submittedName>
        <fullName evidence="3">Mll6105 protein</fullName>
    </submittedName>
</protein>
<accession>Q98A87</accession>
<organism evidence="3 4">
    <name type="scientific">Mesorhizobium japonicum (strain LMG 29417 / CECT 9101 / MAFF 303099)</name>
    <name type="common">Mesorhizobium loti (strain MAFF 303099)</name>
    <dbReference type="NCBI Taxonomy" id="266835"/>
    <lineage>
        <taxon>Bacteria</taxon>
        <taxon>Pseudomonadati</taxon>
        <taxon>Pseudomonadota</taxon>
        <taxon>Alphaproteobacteria</taxon>
        <taxon>Hyphomicrobiales</taxon>
        <taxon>Phyllobacteriaceae</taxon>
        <taxon>Mesorhizobium</taxon>
    </lineage>
</organism>
<name>Q98A87_RHILO</name>
<evidence type="ECO:0000259" key="2">
    <source>
        <dbReference type="Pfam" id="PF10074"/>
    </source>
</evidence>
<evidence type="ECO:0000313" key="3">
    <source>
        <dbReference type="EMBL" id="BAB52450.1"/>
    </source>
</evidence>
<sequence>MISPTRRCLAPSDDDKPEPQEVAMKTKVQDEVPWSDRLTAYDNEHFTVYMRLLDASADDATEDEMAQLVLGIDPVREPERARMAVRSHLGRANWMVTTGYKELFAR</sequence>
<dbReference type="Pfam" id="PF10074">
    <property type="entry name" value="RovC_DNA-bd"/>
    <property type="match status" value="1"/>
</dbReference>
<dbReference type="InterPro" id="IPR018754">
    <property type="entry name" value="RovC-like_DNA-bd"/>
</dbReference>
<dbReference type="eggNOG" id="ENOG5032Z6E">
    <property type="taxonomic scope" value="Bacteria"/>
</dbReference>
<proteinExistence type="predicted"/>
<evidence type="ECO:0000256" key="1">
    <source>
        <dbReference type="SAM" id="MobiDB-lite"/>
    </source>
</evidence>